<evidence type="ECO:0000256" key="2">
    <source>
        <dbReference type="ARBA" id="ARBA00022737"/>
    </source>
</evidence>
<protein>
    <recommendedName>
        <fullName evidence="4">Anaphase-promoting complex subunit 4-like WD40 domain-containing protein</fullName>
    </recommendedName>
</protein>
<evidence type="ECO:0000259" key="4">
    <source>
        <dbReference type="Pfam" id="PF12894"/>
    </source>
</evidence>
<name>A0ABR9JN70_9ACTN</name>
<keyword evidence="1 3" id="KW-0853">WD repeat</keyword>
<feature type="domain" description="Anaphase-promoting complex subunit 4-like WD40" evidence="4">
    <location>
        <begin position="420"/>
        <end position="467"/>
    </location>
</feature>
<dbReference type="InterPro" id="IPR015943">
    <property type="entry name" value="WD40/YVTN_repeat-like_dom_sf"/>
</dbReference>
<dbReference type="RefSeq" id="WP_192758777.1">
    <property type="nucleotide sequence ID" value="NZ_JADBDZ010000001.1"/>
</dbReference>
<dbReference type="Proteomes" id="UP000627838">
    <property type="component" value="Unassembled WGS sequence"/>
</dbReference>
<evidence type="ECO:0000313" key="5">
    <source>
        <dbReference type="EMBL" id="MBE1532013.1"/>
    </source>
</evidence>
<sequence>MRFGGGPVGADRGREKTVEELAALLVEAARAAFTQAREAHPGETFYCYGLYTGPLLEYILPTCGSEEGLRAVARVYAAEFGGLVEARIGGLRWSPADSPHHLLGEHHFDAVEELLASRDADADTGADVEDEAEARLEACFRALARLDREGFFGRGDERERVIVTVLQGDQSDRSRLANARRLNPPAAVARLAREMLVREPSEDATMLGSMGTYQVTALAFAAEAGLLVACGSGGEVFAWEAADGREVLAVRHYASYWRAAISADARTLVLRDGGSPVRVALPGGIGRGAGFDDAWDVAVSPDGTVTAAAGETVRAFEAGRERWRLERPASAVRFSGDGALLAVVGDGREKGVAVLDAADGSVVAELVRSGPEVRYHVAWSADGRLLAVGDPASVRLWHRDGRVFAEGRAIAFRADTGRPADLAFSPNGTVLATAHADGDVHVWEVATGRHVRRLRGPQEAMNAVVWLDDARLAAAGRDVDAGPPVHVFRVRTPGASQS</sequence>
<dbReference type="InterPro" id="IPR024977">
    <property type="entry name" value="Apc4-like_WD40_dom"/>
</dbReference>
<keyword evidence="6" id="KW-1185">Reference proteome</keyword>
<evidence type="ECO:0000256" key="1">
    <source>
        <dbReference type="ARBA" id="ARBA00022574"/>
    </source>
</evidence>
<feature type="repeat" description="WD" evidence="3">
    <location>
        <begin position="412"/>
        <end position="453"/>
    </location>
</feature>
<organism evidence="5 6">
    <name type="scientific">Actinomadura algeriensis</name>
    <dbReference type="NCBI Taxonomy" id="1679523"/>
    <lineage>
        <taxon>Bacteria</taxon>
        <taxon>Bacillati</taxon>
        <taxon>Actinomycetota</taxon>
        <taxon>Actinomycetes</taxon>
        <taxon>Streptosporangiales</taxon>
        <taxon>Thermomonosporaceae</taxon>
        <taxon>Actinomadura</taxon>
    </lineage>
</organism>
<dbReference type="Gene3D" id="2.130.10.10">
    <property type="entry name" value="YVTN repeat-like/Quinoprotein amine dehydrogenase"/>
    <property type="match status" value="1"/>
</dbReference>
<evidence type="ECO:0000256" key="3">
    <source>
        <dbReference type="PROSITE-ProRule" id="PRU00221"/>
    </source>
</evidence>
<dbReference type="InterPro" id="IPR011047">
    <property type="entry name" value="Quinoprotein_ADH-like_sf"/>
</dbReference>
<gene>
    <name evidence="5" type="ORF">H4W34_001846</name>
</gene>
<keyword evidence="2" id="KW-0677">Repeat</keyword>
<dbReference type="InterPro" id="IPR019775">
    <property type="entry name" value="WD40_repeat_CS"/>
</dbReference>
<dbReference type="SMART" id="SM00320">
    <property type="entry name" value="WD40"/>
    <property type="match status" value="4"/>
</dbReference>
<evidence type="ECO:0000313" key="6">
    <source>
        <dbReference type="Proteomes" id="UP000627838"/>
    </source>
</evidence>
<accession>A0ABR9JN70</accession>
<dbReference type="SUPFAM" id="SSF50998">
    <property type="entry name" value="Quinoprotein alcohol dehydrogenase-like"/>
    <property type="match status" value="1"/>
</dbReference>
<proteinExistence type="predicted"/>
<comment type="caution">
    <text evidence="5">The sequence shown here is derived from an EMBL/GenBank/DDBJ whole genome shotgun (WGS) entry which is preliminary data.</text>
</comment>
<dbReference type="InterPro" id="IPR025409">
    <property type="entry name" value="DUF4303"/>
</dbReference>
<dbReference type="EMBL" id="JADBDZ010000001">
    <property type="protein sequence ID" value="MBE1532013.1"/>
    <property type="molecule type" value="Genomic_DNA"/>
</dbReference>
<dbReference type="PANTHER" id="PTHR19879">
    <property type="entry name" value="TRANSCRIPTION INITIATION FACTOR TFIID"/>
    <property type="match status" value="1"/>
</dbReference>
<dbReference type="PROSITE" id="PS50294">
    <property type="entry name" value="WD_REPEATS_REGION"/>
    <property type="match status" value="1"/>
</dbReference>
<dbReference type="Pfam" id="PF14136">
    <property type="entry name" value="DUF4303"/>
    <property type="match status" value="1"/>
</dbReference>
<dbReference type="PROSITE" id="PS00678">
    <property type="entry name" value="WD_REPEATS_1"/>
    <property type="match status" value="1"/>
</dbReference>
<dbReference type="Pfam" id="PF12894">
    <property type="entry name" value="ANAPC4_WD40"/>
    <property type="match status" value="1"/>
</dbReference>
<dbReference type="PANTHER" id="PTHR19879:SF9">
    <property type="entry name" value="TRANSCRIPTION INITIATION FACTOR TFIID SUBUNIT 5"/>
    <property type="match status" value="1"/>
</dbReference>
<dbReference type="InterPro" id="IPR001680">
    <property type="entry name" value="WD40_rpt"/>
</dbReference>
<reference evidence="5 6" key="1">
    <citation type="submission" date="2020-10" db="EMBL/GenBank/DDBJ databases">
        <title>Sequencing the genomes of 1000 actinobacteria strains.</title>
        <authorList>
            <person name="Klenk H.-P."/>
        </authorList>
    </citation>
    <scope>NUCLEOTIDE SEQUENCE [LARGE SCALE GENOMIC DNA]</scope>
    <source>
        <strain evidence="5 6">DSM 46744</strain>
    </source>
</reference>
<dbReference type="PROSITE" id="PS50082">
    <property type="entry name" value="WD_REPEATS_2"/>
    <property type="match status" value="1"/>
</dbReference>